<evidence type="ECO:0000259" key="12">
    <source>
        <dbReference type="PROSITE" id="PS50112"/>
    </source>
</evidence>
<dbReference type="GO" id="GO:0005524">
    <property type="term" value="F:ATP binding"/>
    <property type="evidence" value="ECO:0007669"/>
    <property type="project" value="UniProtKB-KW"/>
</dbReference>
<dbReference type="Gene3D" id="1.10.287.130">
    <property type="match status" value="1"/>
</dbReference>
<dbReference type="Proteomes" id="UP000229498">
    <property type="component" value="Unassembled WGS sequence"/>
</dbReference>
<dbReference type="SUPFAM" id="SSF47384">
    <property type="entry name" value="Homodimeric domain of signal transducing histidine kinase"/>
    <property type="match status" value="1"/>
</dbReference>
<evidence type="ECO:0000256" key="4">
    <source>
        <dbReference type="ARBA" id="ARBA00022553"/>
    </source>
</evidence>
<keyword evidence="7" id="KW-0418">Kinase</keyword>
<organism evidence="13 14">
    <name type="scientific">Minwuia thermotolerans</name>
    <dbReference type="NCBI Taxonomy" id="2056226"/>
    <lineage>
        <taxon>Bacteria</taxon>
        <taxon>Pseudomonadati</taxon>
        <taxon>Pseudomonadota</taxon>
        <taxon>Alphaproteobacteria</taxon>
        <taxon>Minwuiales</taxon>
        <taxon>Minwuiaceae</taxon>
        <taxon>Minwuia</taxon>
    </lineage>
</organism>
<evidence type="ECO:0000256" key="10">
    <source>
        <dbReference type="ARBA" id="ARBA00023136"/>
    </source>
</evidence>
<dbReference type="EMBL" id="PHIG01000032">
    <property type="protein sequence ID" value="PJK29704.1"/>
    <property type="molecule type" value="Genomic_DNA"/>
</dbReference>
<evidence type="ECO:0000313" key="13">
    <source>
        <dbReference type="EMBL" id="PJK29704.1"/>
    </source>
</evidence>
<dbReference type="InterPro" id="IPR036097">
    <property type="entry name" value="HisK_dim/P_sf"/>
</dbReference>
<comment type="subcellular location">
    <subcellularLocation>
        <location evidence="2">Membrane</location>
    </subcellularLocation>
</comment>
<evidence type="ECO:0000256" key="9">
    <source>
        <dbReference type="ARBA" id="ARBA00023012"/>
    </source>
</evidence>
<keyword evidence="5" id="KW-0808">Transferase</keyword>
<dbReference type="InterPro" id="IPR003661">
    <property type="entry name" value="HisK_dim/P_dom"/>
</dbReference>
<feature type="domain" description="PAS" evidence="12">
    <location>
        <begin position="14"/>
        <end position="83"/>
    </location>
</feature>
<dbReference type="Pfam" id="PF08448">
    <property type="entry name" value="PAS_4"/>
    <property type="match status" value="2"/>
</dbReference>
<dbReference type="EC" id="2.7.13.3" evidence="3"/>
<dbReference type="InterPro" id="IPR035965">
    <property type="entry name" value="PAS-like_dom_sf"/>
</dbReference>
<protein>
    <recommendedName>
        <fullName evidence="3">histidine kinase</fullName>
        <ecNumber evidence="3">2.7.13.3</ecNumber>
    </recommendedName>
</protein>
<dbReference type="FunFam" id="1.10.287.130:FF:000038">
    <property type="entry name" value="Sensory transduction histidine kinase"/>
    <property type="match status" value="1"/>
</dbReference>
<dbReference type="Gene3D" id="3.30.450.20">
    <property type="entry name" value="PAS domain"/>
    <property type="match status" value="2"/>
</dbReference>
<accession>A0A2M9G202</accession>
<dbReference type="SUPFAM" id="SSF55874">
    <property type="entry name" value="ATPase domain of HSP90 chaperone/DNA topoisomerase II/histidine kinase"/>
    <property type="match status" value="1"/>
</dbReference>
<dbReference type="CDD" id="cd00082">
    <property type="entry name" value="HisKA"/>
    <property type="match status" value="1"/>
</dbReference>
<dbReference type="NCBIfam" id="TIGR00229">
    <property type="entry name" value="sensory_box"/>
    <property type="match status" value="1"/>
</dbReference>
<dbReference type="GO" id="GO:0000155">
    <property type="term" value="F:phosphorelay sensor kinase activity"/>
    <property type="evidence" value="ECO:0007669"/>
    <property type="project" value="InterPro"/>
</dbReference>
<dbReference type="GO" id="GO:0016020">
    <property type="term" value="C:membrane"/>
    <property type="evidence" value="ECO:0007669"/>
    <property type="project" value="UniProtKB-SubCell"/>
</dbReference>
<dbReference type="InterPro" id="IPR004358">
    <property type="entry name" value="Sig_transdc_His_kin-like_C"/>
</dbReference>
<keyword evidence="9" id="KW-0902">Two-component regulatory system</keyword>
<dbReference type="InterPro" id="IPR005467">
    <property type="entry name" value="His_kinase_dom"/>
</dbReference>
<dbReference type="CDD" id="cd00130">
    <property type="entry name" value="PAS"/>
    <property type="match status" value="1"/>
</dbReference>
<dbReference type="Gene3D" id="3.30.565.10">
    <property type="entry name" value="Histidine kinase-like ATPase, C-terminal domain"/>
    <property type="match status" value="1"/>
</dbReference>
<keyword evidence="14" id="KW-1185">Reference proteome</keyword>
<keyword evidence="10" id="KW-0472">Membrane</keyword>
<dbReference type="PROSITE" id="PS50109">
    <property type="entry name" value="HIS_KIN"/>
    <property type="match status" value="1"/>
</dbReference>
<name>A0A2M9G202_9PROT</name>
<evidence type="ECO:0000256" key="1">
    <source>
        <dbReference type="ARBA" id="ARBA00000085"/>
    </source>
</evidence>
<evidence type="ECO:0000256" key="6">
    <source>
        <dbReference type="ARBA" id="ARBA00022741"/>
    </source>
</evidence>
<dbReference type="Pfam" id="PF02518">
    <property type="entry name" value="HATPase_c"/>
    <property type="match status" value="1"/>
</dbReference>
<evidence type="ECO:0000256" key="7">
    <source>
        <dbReference type="ARBA" id="ARBA00022777"/>
    </source>
</evidence>
<dbReference type="InterPro" id="IPR013656">
    <property type="entry name" value="PAS_4"/>
</dbReference>
<dbReference type="SMART" id="SM00387">
    <property type="entry name" value="HATPase_c"/>
    <property type="match status" value="1"/>
</dbReference>
<reference evidence="13 14" key="1">
    <citation type="submission" date="2017-11" db="EMBL/GenBank/DDBJ databases">
        <title>Draft genome sequence of Rhizobiales bacterium SY3-13.</title>
        <authorList>
            <person name="Sun C."/>
        </authorList>
    </citation>
    <scope>NUCLEOTIDE SEQUENCE [LARGE SCALE GENOMIC DNA]</scope>
    <source>
        <strain evidence="13 14">SY3-13</strain>
    </source>
</reference>
<sequence length="515" mass="56615">MDEGGLATTPVGFLSSLLNTIGIPVFVIGVRDNGYEIEFVNAFYENAFGIDAAELNGRRLEEVLSPQQAEAVARNYRRCIEGGDVERYDEEIVLPSGFFFARTVLTPLRHGGRVVRLIGTTLDLTDRRRLELELATARDRAEVANTAKSSFMANMSHELRTPLNAVIGFSEMLGSELFGPLGNEKYKSYVDDIRFAGRHLLAVVNDILDLARIESGSTEMVEEDCPVGDLIDEAIRLTSERSEAGGESVDRGRCPSDITVFADRRMLRQALVNLIANARKYMKPGGRILAGAELLDDGRIAFFVTDTGRGIAAHDLPTALAPFGRIDHAYDGQTQGAGLGLPITRALIEVHGGNIYVNSQPGIGTTVFLVLPAGRVQAPEGRRPAPSVEGLKAFFTIDGVNLPAEALHMDDAQLDQLPVGAVLLDESGRVLKYNDTESGFSEMRPERVIGRSFFREVAPCTFTDAFHGRFREVSQGRSVSELFSYVFTLRRTWKVLIEMRPGAEAGTVWLFIRWV</sequence>
<dbReference type="PANTHER" id="PTHR43711">
    <property type="entry name" value="TWO-COMPONENT HISTIDINE KINASE"/>
    <property type="match status" value="1"/>
</dbReference>
<dbReference type="InterPro" id="IPR003594">
    <property type="entry name" value="HATPase_dom"/>
</dbReference>
<proteinExistence type="predicted"/>
<dbReference type="InterPro" id="IPR000014">
    <property type="entry name" value="PAS"/>
</dbReference>
<comment type="caution">
    <text evidence="13">The sequence shown here is derived from an EMBL/GenBank/DDBJ whole genome shotgun (WGS) entry which is preliminary data.</text>
</comment>
<evidence type="ECO:0000313" key="14">
    <source>
        <dbReference type="Proteomes" id="UP000229498"/>
    </source>
</evidence>
<comment type="catalytic activity">
    <reaction evidence="1">
        <text>ATP + protein L-histidine = ADP + protein N-phospho-L-histidine.</text>
        <dbReference type="EC" id="2.7.13.3"/>
    </reaction>
</comment>
<dbReference type="AlphaFoldDB" id="A0A2M9G202"/>
<dbReference type="Pfam" id="PF00512">
    <property type="entry name" value="HisKA"/>
    <property type="match status" value="1"/>
</dbReference>
<dbReference type="InterPro" id="IPR036890">
    <property type="entry name" value="HATPase_C_sf"/>
</dbReference>
<keyword evidence="6" id="KW-0547">Nucleotide-binding</keyword>
<dbReference type="PRINTS" id="PR00344">
    <property type="entry name" value="BCTRLSENSOR"/>
</dbReference>
<dbReference type="PROSITE" id="PS50112">
    <property type="entry name" value="PAS"/>
    <property type="match status" value="1"/>
</dbReference>
<evidence type="ECO:0000256" key="3">
    <source>
        <dbReference type="ARBA" id="ARBA00012438"/>
    </source>
</evidence>
<feature type="domain" description="Histidine kinase" evidence="11">
    <location>
        <begin position="154"/>
        <end position="375"/>
    </location>
</feature>
<dbReference type="InterPro" id="IPR050736">
    <property type="entry name" value="Sensor_HK_Regulatory"/>
</dbReference>
<keyword evidence="8" id="KW-0067">ATP-binding</keyword>
<dbReference type="SMART" id="SM00388">
    <property type="entry name" value="HisKA"/>
    <property type="match status" value="1"/>
</dbReference>
<evidence type="ECO:0000256" key="8">
    <source>
        <dbReference type="ARBA" id="ARBA00022840"/>
    </source>
</evidence>
<dbReference type="SMART" id="SM00091">
    <property type="entry name" value="PAS"/>
    <property type="match status" value="2"/>
</dbReference>
<keyword evidence="4" id="KW-0597">Phosphoprotein</keyword>
<dbReference type="SUPFAM" id="SSF55785">
    <property type="entry name" value="PYP-like sensor domain (PAS domain)"/>
    <property type="match status" value="2"/>
</dbReference>
<evidence type="ECO:0000259" key="11">
    <source>
        <dbReference type="PROSITE" id="PS50109"/>
    </source>
</evidence>
<evidence type="ECO:0000256" key="2">
    <source>
        <dbReference type="ARBA" id="ARBA00004370"/>
    </source>
</evidence>
<gene>
    <name evidence="13" type="ORF">CVT23_11730</name>
</gene>
<evidence type="ECO:0000256" key="5">
    <source>
        <dbReference type="ARBA" id="ARBA00022679"/>
    </source>
</evidence>
<dbReference type="PANTHER" id="PTHR43711:SF1">
    <property type="entry name" value="HISTIDINE KINASE 1"/>
    <property type="match status" value="1"/>
</dbReference>